<name>A0A5C5FY10_9BASI</name>
<feature type="domain" description="C2H2-type" evidence="12">
    <location>
        <begin position="40"/>
        <end position="69"/>
    </location>
</feature>
<keyword evidence="9" id="KW-0539">Nucleus</keyword>
<dbReference type="FunFam" id="3.30.160.60:FF:002343">
    <property type="entry name" value="Zinc finger protein 33A"/>
    <property type="match status" value="1"/>
</dbReference>
<sequence length="792" mass="85745">MADYDSLNRPFECSFDCDKAFARKSDLERHERIHKGLRPWRCDTEGCGRDFIQRSALKVHQRTHTGERPHVCTWPRCSKAFSDSSSLARHRRIHTGQRPYSCLVPDCGKTFCRKTTLTKHIKRNHVEYGDDPETVSEAKFDDAPGEIDYEYESGPHTPDDGGAHAYQTPRLEGDPTFAAAPALPYSYFDNEGHQHRHEPEVGGAKSSLYPPSHLLQQRHDASPGAWSAPGYFERERKPAAPKMSRSTSHHGSHPYLTPPQTHPERFERRRRRTTKSRYADDDAFEEFGDDDDDDEAHFDDDDGDDDYVEGRESQVRSRSRSRPQAARSRRNAVALPPVSSHQGRPPVSSHKSDPSHQHQQHQQHHQSHASHPSSHRRPFARQLVYDEPLPPVPHPHHGHPQSQHYLPSPHSPYDSPVALSYSQSPHLSHSSPYSHSQHGYREVEYEYPRQPQQSSASSSSLQHHHHQQQQQQRRHHESAGPSSYPMFQPSFTAPLPQTQGYTFAPPPPSGHAMLASSSSMMHPHHLTHHAVADTPTSRFAGLRIRRASSVGVLDALPPAHSAHSSASSSNHLAQPFLSVSGSPLLSPAHQLQPSASGAGASASSHHGSPVIGLGLHLGGGGGGTDDGSVSVASGSVSTKDGGGALSSTLSPAPPTTGPLHERRLSEVHRTASPVRPSFAFVDGDDFVLPGSGGGAGSASAGTGGGGGGGAAAGGPSSPSASSTFQFPAPTALSAPRKASELGGLGLPGSTSSATGPAGQRPSFSSMTTRLLERMEDEQMEQRQEQHAGGLVF</sequence>
<evidence type="ECO:0000256" key="5">
    <source>
        <dbReference type="ARBA" id="ARBA00022833"/>
    </source>
</evidence>
<feature type="compositionally biased region" description="Basic and acidic residues" evidence="11">
    <location>
        <begin position="659"/>
        <end position="669"/>
    </location>
</feature>
<dbReference type="InterPro" id="IPR036236">
    <property type="entry name" value="Znf_C2H2_sf"/>
</dbReference>
<dbReference type="PANTHER" id="PTHR14003">
    <property type="entry name" value="TRANSCRIPTIONAL REPRESSOR PROTEIN YY"/>
    <property type="match status" value="1"/>
</dbReference>
<proteinExistence type="predicted"/>
<feature type="compositionally biased region" description="Gly residues" evidence="11">
    <location>
        <begin position="694"/>
        <end position="712"/>
    </location>
</feature>
<feature type="region of interest" description="Disordered" evidence="11">
    <location>
        <begin position="236"/>
        <end position="510"/>
    </location>
</feature>
<feature type="compositionally biased region" description="Basic and acidic residues" evidence="11">
    <location>
        <begin position="190"/>
        <end position="200"/>
    </location>
</feature>
<evidence type="ECO:0000256" key="9">
    <source>
        <dbReference type="ARBA" id="ARBA00023242"/>
    </source>
</evidence>
<evidence type="ECO:0000256" key="2">
    <source>
        <dbReference type="ARBA" id="ARBA00022723"/>
    </source>
</evidence>
<dbReference type="GO" id="GO:0031519">
    <property type="term" value="C:PcG protein complex"/>
    <property type="evidence" value="ECO:0007669"/>
    <property type="project" value="TreeGrafter"/>
</dbReference>
<keyword evidence="3" id="KW-0677">Repeat</keyword>
<dbReference type="AlphaFoldDB" id="A0A5C5FY10"/>
<feature type="compositionally biased region" description="Basic residues" evidence="11">
    <location>
        <begin position="358"/>
        <end position="379"/>
    </location>
</feature>
<gene>
    <name evidence="13" type="ORF">DMC30DRAFT_415718</name>
</gene>
<evidence type="ECO:0000256" key="11">
    <source>
        <dbReference type="SAM" id="MobiDB-lite"/>
    </source>
</evidence>
<dbReference type="InterPro" id="IPR013087">
    <property type="entry name" value="Znf_C2H2_type"/>
</dbReference>
<dbReference type="FunFam" id="3.30.160.60:FF:000325">
    <property type="entry name" value="ZFP90 zinc finger protein"/>
    <property type="match status" value="1"/>
</dbReference>
<feature type="region of interest" description="Disordered" evidence="11">
    <location>
        <begin position="587"/>
        <end position="670"/>
    </location>
</feature>
<evidence type="ECO:0000256" key="10">
    <source>
        <dbReference type="PROSITE-ProRule" id="PRU00042"/>
    </source>
</evidence>
<dbReference type="GO" id="GO:0000981">
    <property type="term" value="F:DNA-binding transcription factor activity, RNA polymerase II-specific"/>
    <property type="evidence" value="ECO:0007669"/>
    <property type="project" value="UniProtKB-ARBA"/>
</dbReference>
<feature type="compositionally biased region" description="Low complexity" evidence="11">
    <location>
        <begin position="594"/>
        <end position="614"/>
    </location>
</feature>
<keyword evidence="8" id="KW-0804">Transcription</keyword>
<organism evidence="13 14">
    <name type="scientific">Rhodotorula diobovata</name>
    <dbReference type="NCBI Taxonomy" id="5288"/>
    <lineage>
        <taxon>Eukaryota</taxon>
        <taxon>Fungi</taxon>
        <taxon>Dikarya</taxon>
        <taxon>Basidiomycota</taxon>
        <taxon>Pucciniomycotina</taxon>
        <taxon>Microbotryomycetes</taxon>
        <taxon>Sporidiobolales</taxon>
        <taxon>Sporidiobolaceae</taxon>
        <taxon>Rhodotorula</taxon>
    </lineage>
</organism>
<dbReference type="GO" id="GO:0008270">
    <property type="term" value="F:zinc ion binding"/>
    <property type="evidence" value="ECO:0007669"/>
    <property type="project" value="UniProtKB-KW"/>
</dbReference>
<dbReference type="Pfam" id="PF00096">
    <property type="entry name" value="zf-C2H2"/>
    <property type="match status" value="4"/>
</dbReference>
<comment type="subcellular location">
    <subcellularLocation>
        <location evidence="1">Nucleus</location>
    </subcellularLocation>
</comment>
<accession>A0A5C5FY10</accession>
<dbReference type="SUPFAM" id="SSF57667">
    <property type="entry name" value="beta-beta-alpha zinc fingers"/>
    <property type="match status" value="3"/>
</dbReference>
<dbReference type="STRING" id="5288.A0A5C5FY10"/>
<evidence type="ECO:0000256" key="6">
    <source>
        <dbReference type="ARBA" id="ARBA00023015"/>
    </source>
</evidence>
<keyword evidence="14" id="KW-1185">Reference proteome</keyword>
<feature type="domain" description="C2H2-type" evidence="12">
    <location>
        <begin position="11"/>
        <end position="39"/>
    </location>
</feature>
<feature type="compositionally biased region" description="Polar residues" evidence="11">
    <location>
        <begin position="489"/>
        <end position="501"/>
    </location>
</feature>
<evidence type="ECO:0000256" key="3">
    <source>
        <dbReference type="ARBA" id="ARBA00022737"/>
    </source>
</evidence>
<feature type="compositionally biased region" description="Acidic residues" evidence="11">
    <location>
        <begin position="281"/>
        <end position="307"/>
    </location>
</feature>
<dbReference type="GO" id="GO:0000978">
    <property type="term" value="F:RNA polymerase II cis-regulatory region sequence-specific DNA binding"/>
    <property type="evidence" value="ECO:0007669"/>
    <property type="project" value="TreeGrafter"/>
</dbReference>
<evidence type="ECO:0000256" key="7">
    <source>
        <dbReference type="ARBA" id="ARBA00023125"/>
    </source>
</evidence>
<keyword evidence="5" id="KW-0862">Zinc</keyword>
<dbReference type="PANTHER" id="PTHR14003:SF22">
    <property type="entry name" value="FINGER DOMAIN PROTEIN, PUTATIVE (AFU_ORTHOLOGUE AFUA_4G11480)-RELATED"/>
    <property type="match status" value="1"/>
</dbReference>
<evidence type="ECO:0000313" key="14">
    <source>
        <dbReference type="Proteomes" id="UP000311382"/>
    </source>
</evidence>
<dbReference type="OrthoDB" id="654211at2759"/>
<keyword evidence="7" id="KW-0238">DNA-binding</keyword>
<feature type="compositionally biased region" description="Low complexity" evidence="11">
    <location>
        <begin position="747"/>
        <end position="756"/>
    </location>
</feature>
<evidence type="ECO:0000256" key="1">
    <source>
        <dbReference type="ARBA" id="ARBA00004123"/>
    </source>
</evidence>
<dbReference type="GO" id="GO:0005667">
    <property type="term" value="C:transcription regulator complex"/>
    <property type="evidence" value="ECO:0007669"/>
    <property type="project" value="TreeGrafter"/>
</dbReference>
<feature type="region of interest" description="Disordered" evidence="11">
    <location>
        <begin position="694"/>
        <end position="792"/>
    </location>
</feature>
<comment type="caution">
    <text evidence="13">The sequence shown here is derived from an EMBL/GenBank/DDBJ whole genome shotgun (WGS) entry which is preliminary data.</text>
</comment>
<feature type="domain" description="C2H2-type" evidence="12">
    <location>
        <begin position="100"/>
        <end position="132"/>
    </location>
</feature>
<dbReference type="GO" id="GO:0000785">
    <property type="term" value="C:chromatin"/>
    <property type="evidence" value="ECO:0007669"/>
    <property type="project" value="TreeGrafter"/>
</dbReference>
<feature type="compositionally biased region" description="Low complexity" evidence="11">
    <location>
        <begin position="449"/>
        <end position="461"/>
    </location>
</feature>
<keyword evidence="4 10" id="KW-0863">Zinc-finger</keyword>
<evidence type="ECO:0000256" key="4">
    <source>
        <dbReference type="ARBA" id="ARBA00022771"/>
    </source>
</evidence>
<dbReference type="Gene3D" id="3.30.160.60">
    <property type="entry name" value="Classic Zinc Finger"/>
    <property type="match status" value="4"/>
</dbReference>
<feature type="domain" description="C2H2-type" evidence="12">
    <location>
        <begin position="70"/>
        <end position="99"/>
    </location>
</feature>
<evidence type="ECO:0000256" key="8">
    <source>
        <dbReference type="ARBA" id="ARBA00023163"/>
    </source>
</evidence>
<feature type="compositionally biased region" description="Gly residues" evidence="11">
    <location>
        <begin position="615"/>
        <end position="625"/>
    </location>
</feature>
<feature type="compositionally biased region" description="Low complexity" evidence="11">
    <location>
        <begin position="626"/>
        <end position="637"/>
    </location>
</feature>
<feature type="compositionally biased region" description="Low complexity" evidence="11">
    <location>
        <begin position="713"/>
        <end position="723"/>
    </location>
</feature>
<keyword evidence="2" id="KW-0479">Metal-binding</keyword>
<feature type="compositionally biased region" description="Basic residues" evidence="11">
    <location>
        <begin position="462"/>
        <end position="476"/>
    </location>
</feature>
<keyword evidence="6" id="KW-0805">Transcription regulation</keyword>
<dbReference type="Proteomes" id="UP000311382">
    <property type="component" value="Unassembled WGS sequence"/>
</dbReference>
<dbReference type="EMBL" id="SOZI01000037">
    <property type="protein sequence ID" value="TNY21753.1"/>
    <property type="molecule type" value="Genomic_DNA"/>
</dbReference>
<evidence type="ECO:0000313" key="13">
    <source>
        <dbReference type="EMBL" id="TNY21753.1"/>
    </source>
</evidence>
<dbReference type="PROSITE" id="PS00028">
    <property type="entry name" value="ZINC_FINGER_C2H2_1"/>
    <property type="match status" value="4"/>
</dbReference>
<feature type="compositionally biased region" description="Low complexity" evidence="11">
    <location>
        <begin position="419"/>
        <end position="437"/>
    </location>
</feature>
<feature type="region of interest" description="Disordered" evidence="11">
    <location>
        <begin position="188"/>
        <end position="211"/>
    </location>
</feature>
<dbReference type="PROSITE" id="PS50157">
    <property type="entry name" value="ZINC_FINGER_C2H2_2"/>
    <property type="match status" value="4"/>
</dbReference>
<dbReference type="SMART" id="SM00355">
    <property type="entry name" value="ZnF_C2H2"/>
    <property type="match status" value="4"/>
</dbReference>
<dbReference type="FunFam" id="3.30.160.60:FF:000125">
    <property type="entry name" value="Putative zinc finger protein 143"/>
    <property type="match status" value="1"/>
</dbReference>
<reference evidence="13 14" key="1">
    <citation type="submission" date="2019-03" db="EMBL/GenBank/DDBJ databases">
        <title>Rhodosporidium diobovatum UCD-FST 08-225 genome sequencing, assembly, and annotation.</title>
        <authorList>
            <person name="Fakankun I.U."/>
            <person name="Fristensky B."/>
            <person name="Levin D.B."/>
        </authorList>
    </citation>
    <scope>NUCLEOTIDE SEQUENCE [LARGE SCALE GENOMIC DNA]</scope>
    <source>
        <strain evidence="13 14">UCD-FST 08-225</strain>
    </source>
</reference>
<evidence type="ECO:0000259" key="12">
    <source>
        <dbReference type="PROSITE" id="PS50157"/>
    </source>
</evidence>
<protein>
    <recommendedName>
        <fullName evidence="12">C2H2-type domain-containing protein</fullName>
    </recommendedName>
</protein>